<dbReference type="SUPFAM" id="SSF54665">
    <property type="entry name" value="CO dehydrogenase molybdoprotein N-domain-like"/>
    <property type="match status" value="1"/>
</dbReference>
<dbReference type="Pfam" id="PF01315">
    <property type="entry name" value="Ald_Xan_dh_C"/>
    <property type="match status" value="1"/>
</dbReference>
<dbReference type="SMART" id="SM01008">
    <property type="entry name" value="Ald_Xan_dh_C"/>
    <property type="match status" value="1"/>
</dbReference>
<keyword evidence="2" id="KW-0560">Oxidoreductase</keyword>
<proteinExistence type="predicted"/>
<dbReference type="GO" id="GO:0016491">
    <property type="term" value="F:oxidoreductase activity"/>
    <property type="evidence" value="ECO:0007669"/>
    <property type="project" value="UniProtKB-KW"/>
</dbReference>
<sequence length="739" mass="78794">MSVTGTPLDRVDGIPKVTGSARYTADHTLPGLVHAVMVTSAIARGEIVAIDTAACERMPGVRLVLTPFNAPHLPKGGKAAADIPTAGHLMSLLQDTTVHYNNQPIAVVVADTLEQARDAARCLPVQYRQGDAVLDFAQARARARKPDEDESADSRRGDPDAGRRGAAAVIDAVYTTPMETHNPMEPHATLAAWDGEQLTLYDATQYVTGVRKAVAAAFGMAADKVRVICPYVGGGFGCKGSVWSHVVLAAMAARQVSRPVRLVVERTQMFGPVGGRPLTEQHVVAAAAADGALQALRHDVTTCTSTIEEWVESAALITRRLYACPNLQTSHRLVELDIGTPTFMRAPGEATGSFALECALDELAERLGLDPVALRLRNHADTDPDKQLPFSSKSLRECYRDAAERFGWARRDPAPRSMRADGKLVGLGMATATYPTYRSPASAMVRLLPDGTALVRTGSQDLGTGTYTVMTQVAADALGLPPQRVRLELGDTAFPEAPVSGGSQSVASVAPAVQQAAEAARLRLIRQTVADTASPLAGAPVEDVEIVDGWLQRRSQHRSDVAQREPMSAPIQRAGGRAIEARASTRPGKERQTYSMHAFGAVFAEVRVDPELGEIRVHRVVASYGAGRLLNRKTAHSQLMGGIVWGIGMALHEKTELDLATGRVANANLAEYHVPVNADIGSIEVTVVDEDDRHINALGTKGIGEIGIVGVAAAIANAVYHATGRRVRDLPITLDKLLD</sequence>
<dbReference type="EMBL" id="CP014845">
    <property type="protein sequence ID" value="AMR81504.1"/>
    <property type="molecule type" value="Genomic_DNA"/>
</dbReference>
<dbReference type="AlphaFoldDB" id="A0A142JTU2"/>
<dbReference type="STRING" id="1796606.A2G96_27365"/>
<dbReference type="InterPro" id="IPR008274">
    <property type="entry name" value="AldOxase/xan_DH_MoCoBD1"/>
</dbReference>
<dbReference type="Proteomes" id="UP000075238">
    <property type="component" value="Chromosome 2"/>
</dbReference>
<dbReference type="PANTHER" id="PTHR11908">
    <property type="entry name" value="XANTHINE DEHYDROGENASE"/>
    <property type="match status" value="1"/>
</dbReference>
<dbReference type="OrthoDB" id="221297at2"/>
<name>A0A142JTU2_9BURK</name>
<evidence type="ECO:0000256" key="3">
    <source>
        <dbReference type="SAM" id="MobiDB-lite"/>
    </source>
</evidence>
<dbReference type="RefSeq" id="WP_062803303.1">
    <property type="nucleotide sequence ID" value="NZ_CP014845.1"/>
</dbReference>
<keyword evidence="1" id="KW-0500">Molybdenum</keyword>
<dbReference type="Gene3D" id="3.90.1170.50">
    <property type="entry name" value="Aldehyde oxidase/xanthine dehydrogenase, a/b hammerhead"/>
    <property type="match status" value="1"/>
</dbReference>
<evidence type="ECO:0000259" key="4">
    <source>
        <dbReference type="SMART" id="SM01008"/>
    </source>
</evidence>
<dbReference type="Pfam" id="PF20256">
    <property type="entry name" value="MoCoBD_2"/>
    <property type="match status" value="1"/>
</dbReference>
<dbReference type="Gene3D" id="3.30.365.10">
    <property type="entry name" value="Aldehyde oxidase/xanthine dehydrogenase, molybdopterin binding domain"/>
    <property type="match status" value="4"/>
</dbReference>
<dbReference type="Pfam" id="PF02738">
    <property type="entry name" value="MoCoBD_1"/>
    <property type="match status" value="1"/>
</dbReference>
<dbReference type="KEGG" id="cnan:A2G96_27365"/>
<evidence type="ECO:0000313" key="5">
    <source>
        <dbReference type="EMBL" id="AMR81504.1"/>
    </source>
</evidence>
<keyword evidence="6" id="KW-1185">Reference proteome</keyword>
<dbReference type="InterPro" id="IPR037165">
    <property type="entry name" value="AldOxase/xan_DH_Mopterin-bd_sf"/>
</dbReference>
<dbReference type="InterPro" id="IPR000674">
    <property type="entry name" value="Ald_Oxase/Xan_DH_a/b"/>
</dbReference>
<reference evidence="5 6" key="1">
    <citation type="submission" date="2016-03" db="EMBL/GenBank/DDBJ databases">
        <title>Complete genome sequence of a novel chlorpyrifos degrading bacterium, Cupriavidus nantongensis sp. X1.</title>
        <authorList>
            <person name="Fang L."/>
        </authorList>
    </citation>
    <scope>NUCLEOTIDE SEQUENCE [LARGE SCALE GENOMIC DNA]</scope>
    <source>
        <strain evidence="5 6">X1</strain>
    </source>
</reference>
<organism evidence="5 6">
    <name type="scientific">Cupriavidus nantongensis</name>
    <dbReference type="NCBI Taxonomy" id="1796606"/>
    <lineage>
        <taxon>Bacteria</taxon>
        <taxon>Pseudomonadati</taxon>
        <taxon>Pseudomonadota</taxon>
        <taxon>Betaproteobacteria</taxon>
        <taxon>Burkholderiales</taxon>
        <taxon>Burkholderiaceae</taxon>
        <taxon>Cupriavidus</taxon>
    </lineage>
</organism>
<dbReference type="InterPro" id="IPR036856">
    <property type="entry name" value="Ald_Oxase/Xan_DH_a/b_sf"/>
</dbReference>
<protein>
    <submittedName>
        <fullName evidence="5">Acylaldehyde oxidase</fullName>
    </submittedName>
</protein>
<feature type="region of interest" description="Disordered" evidence="3">
    <location>
        <begin position="140"/>
        <end position="164"/>
    </location>
</feature>
<dbReference type="InterPro" id="IPR016208">
    <property type="entry name" value="Ald_Oxase/xanthine_DH-like"/>
</dbReference>
<dbReference type="SUPFAM" id="SSF56003">
    <property type="entry name" value="Molybdenum cofactor-binding domain"/>
    <property type="match status" value="1"/>
</dbReference>
<dbReference type="GO" id="GO:0005506">
    <property type="term" value="F:iron ion binding"/>
    <property type="evidence" value="ECO:0007669"/>
    <property type="project" value="InterPro"/>
</dbReference>
<evidence type="ECO:0000256" key="1">
    <source>
        <dbReference type="ARBA" id="ARBA00022505"/>
    </source>
</evidence>
<feature type="region of interest" description="Disordered" evidence="3">
    <location>
        <begin position="558"/>
        <end position="577"/>
    </location>
</feature>
<dbReference type="InterPro" id="IPR046867">
    <property type="entry name" value="AldOxase/xan_DH_MoCoBD2"/>
</dbReference>
<feature type="compositionally biased region" description="Basic and acidic residues" evidence="3">
    <location>
        <begin position="144"/>
        <end position="163"/>
    </location>
</feature>
<dbReference type="PANTHER" id="PTHR11908:SF132">
    <property type="entry name" value="ALDEHYDE OXIDASE 1-RELATED"/>
    <property type="match status" value="1"/>
</dbReference>
<evidence type="ECO:0000313" key="6">
    <source>
        <dbReference type="Proteomes" id="UP000075238"/>
    </source>
</evidence>
<gene>
    <name evidence="5" type="ORF">A2G96_27365</name>
</gene>
<accession>A0A142JTU2</accession>
<evidence type="ECO:0000256" key="2">
    <source>
        <dbReference type="ARBA" id="ARBA00023002"/>
    </source>
</evidence>
<feature type="domain" description="Aldehyde oxidase/xanthine dehydrogenase a/b hammerhead" evidence="4">
    <location>
        <begin position="18"/>
        <end position="131"/>
    </location>
</feature>